<dbReference type="Pfam" id="PF08564">
    <property type="entry name" value="CDC37_C"/>
    <property type="match status" value="1"/>
</dbReference>
<dbReference type="GO" id="GO:0005737">
    <property type="term" value="C:cytoplasm"/>
    <property type="evidence" value="ECO:0007669"/>
    <property type="project" value="UniProtKB-SubCell"/>
</dbReference>
<evidence type="ECO:0000259" key="8">
    <source>
        <dbReference type="SMART" id="SM01070"/>
    </source>
</evidence>
<feature type="domain" description="Cdc37 N-terminal" evidence="9">
    <location>
        <begin position="2"/>
        <end position="183"/>
    </location>
</feature>
<evidence type="ECO:0000259" key="7">
    <source>
        <dbReference type="SMART" id="SM01069"/>
    </source>
</evidence>
<sequence length="484" mass="54401">MPLNYSKWDQLELSDDSDIEGHPNVDKKSLIRLKQRTIHEKREARKAMIASMEAEIAMNNVLLPRLENIAKDVGLGGSVHFSNLVERLKTQPSPEAPQTNAKDQPTYDEMVLSLLLQVWEEVKTKGINKSDPQLDASLAGELKEHAKRLGERQEKVKVDLEVELKEQSKKITSEDIHDGFDSKYVPPPKPTEPVPLPKKKKVKETMFETINPKTSQGMPPTENIVPADATSSVGKSPAEDEDNDGDDELPELTPALLGFSKIKYKDYNASWKYIQDYPRHVIVPGATDALLVEAFSAQRRGQKKYAKQCVHQGLLLQYCEKLGPDGVRLFFRRMVANEKQAQTIFLNDVEGTYKHIVDRVAATAAEEAGRETIQLMQEDASKPITFNVPDGPPPEDLRLEGPGTEDMDIEEVRKALRLRWEVFESFSDPMKEALKTGSLDEVNKVLGEMTVEDAEEVVRLLQIGGIMNFSDNGNVRDMTKEDGR</sequence>
<feature type="domain" description="Cdc37 C-terminal" evidence="7">
    <location>
        <begin position="386"/>
        <end position="484"/>
    </location>
</feature>
<dbReference type="GO" id="GO:0051082">
    <property type="term" value="F:unfolded protein binding"/>
    <property type="evidence" value="ECO:0007669"/>
    <property type="project" value="TreeGrafter"/>
</dbReference>
<dbReference type="InterPro" id="IPR013855">
    <property type="entry name" value="Cdc37_N_dom"/>
</dbReference>
<feature type="compositionally biased region" description="Pro residues" evidence="6">
    <location>
        <begin position="185"/>
        <end position="196"/>
    </location>
</feature>
<name>A0AAV5AS57_9AGAM</name>
<dbReference type="PANTHER" id="PTHR12800">
    <property type="entry name" value="CDC37-RELATED"/>
    <property type="match status" value="1"/>
</dbReference>
<evidence type="ECO:0000256" key="3">
    <source>
        <dbReference type="ARBA" id="ARBA00022490"/>
    </source>
</evidence>
<feature type="region of interest" description="Disordered" evidence="6">
    <location>
        <begin position="175"/>
        <end position="197"/>
    </location>
</feature>
<dbReference type="InterPro" id="IPR004918">
    <property type="entry name" value="Cdc37"/>
</dbReference>
<evidence type="ECO:0000313" key="11">
    <source>
        <dbReference type="Proteomes" id="UP001050691"/>
    </source>
</evidence>
<comment type="caution">
    <text evidence="10">The sequence shown here is derived from an EMBL/GenBank/DDBJ whole genome shotgun (WGS) entry which is preliminary data.</text>
</comment>
<evidence type="ECO:0000256" key="5">
    <source>
        <dbReference type="ARBA" id="ARBA00031396"/>
    </source>
</evidence>
<organism evidence="10 11">
    <name type="scientific">Clathrus columnatus</name>
    <dbReference type="NCBI Taxonomy" id="1419009"/>
    <lineage>
        <taxon>Eukaryota</taxon>
        <taxon>Fungi</taxon>
        <taxon>Dikarya</taxon>
        <taxon>Basidiomycota</taxon>
        <taxon>Agaricomycotina</taxon>
        <taxon>Agaricomycetes</taxon>
        <taxon>Phallomycetidae</taxon>
        <taxon>Phallales</taxon>
        <taxon>Clathraceae</taxon>
        <taxon>Clathrus</taxon>
    </lineage>
</organism>
<evidence type="ECO:0000256" key="6">
    <source>
        <dbReference type="SAM" id="MobiDB-lite"/>
    </source>
</evidence>
<dbReference type="InterPro" id="IPR013873">
    <property type="entry name" value="Cdc37_C"/>
</dbReference>
<feature type="region of interest" description="Disordered" evidence="6">
    <location>
        <begin position="383"/>
        <end position="403"/>
    </location>
</feature>
<dbReference type="GO" id="GO:0019901">
    <property type="term" value="F:protein kinase binding"/>
    <property type="evidence" value="ECO:0007669"/>
    <property type="project" value="InterPro"/>
</dbReference>
<dbReference type="AlphaFoldDB" id="A0AAV5AS57"/>
<dbReference type="InterPro" id="IPR038189">
    <property type="entry name" value="Cdc37_Hsp90-bd_sf"/>
</dbReference>
<protein>
    <recommendedName>
        <fullName evidence="5">Hsp90 chaperone protein kinase-targeting subunit</fullName>
    </recommendedName>
</protein>
<accession>A0AAV5AS57</accession>
<dbReference type="InterPro" id="IPR013874">
    <property type="entry name" value="Cdc37_Hsp90-bd"/>
</dbReference>
<dbReference type="SUPFAM" id="SSF101391">
    <property type="entry name" value="Hsp90 co-chaperone CDC37"/>
    <property type="match status" value="1"/>
</dbReference>
<dbReference type="Proteomes" id="UP001050691">
    <property type="component" value="Unassembled WGS sequence"/>
</dbReference>
<dbReference type="GO" id="GO:0051087">
    <property type="term" value="F:protein-folding chaperone binding"/>
    <property type="evidence" value="ECO:0007669"/>
    <property type="project" value="TreeGrafter"/>
</dbReference>
<dbReference type="GO" id="GO:0006457">
    <property type="term" value="P:protein folding"/>
    <property type="evidence" value="ECO:0007669"/>
    <property type="project" value="TreeGrafter"/>
</dbReference>
<dbReference type="Pfam" id="PF03234">
    <property type="entry name" value="CDC37_N"/>
    <property type="match status" value="1"/>
</dbReference>
<proteinExistence type="inferred from homology"/>
<keyword evidence="11" id="KW-1185">Reference proteome</keyword>
<feature type="compositionally biased region" description="Acidic residues" evidence="6">
    <location>
        <begin position="239"/>
        <end position="249"/>
    </location>
</feature>
<dbReference type="EMBL" id="BPWL01000011">
    <property type="protein sequence ID" value="GJJ15575.1"/>
    <property type="molecule type" value="Genomic_DNA"/>
</dbReference>
<evidence type="ECO:0000256" key="4">
    <source>
        <dbReference type="ARBA" id="ARBA00023186"/>
    </source>
</evidence>
<feature type="domain" description="Cdc37 Hsp90 binding" evidence="8">
    <location>
        <begin position="182"/>
        <end position="372"/>
    </location>
</feature>
<feature type="region of interest" description="Disordered" evidence="6">
    <location>
        <begin position="211"/>
        <end position="249"/>
    </location>
</feature>
<dbReference type="SMART" id="SM01069">
    <property type="entry name" value="CDC37_C"/>
    <property type="match status" value="1"/>
</dbReference>
<dbReference type="SMART" id="SM01070">
    <property type="entry name" value="CDC37_M"/>
    <property type="match status" value="1"/>
</dbReference>
<dbReference type="SMART" id="SM01071">
    <property type="entry name" value="CDC37_N"/>
    <property type="match status" value="1"/>
</dbReference>
<gene>
    <name evidence="10" type="ORF">Clacol_009853</name>
</gene>
<dbReference type="GO" id="GO:0031072">
    <property type="term" value="F:heat shock protein binding"/>
    <property type="evidence" value="ECO:0007669"/>
    <property type="project" value="TreeGrafter"/>
</dbReference>
<dbReference type="Pfam" id="PF08565">
    <property type="entry name" value="CDC37_M"/>
    <property type="match status" value="1"/>
</dbReference>
<evidence type="ECO:0000256" key="2">
    <source>
        <dbReference type="ARBA" id="ARBA00006222"/>
    </source>
</evidence>
<keyword evidence="4" id="KW-0143">Chaperone</keyword>
<keyword evidence="3" id="KW-0963">Cytoplasm</keyword>
<dbReference type="PANTHER" id="PTHR12800:SF4">
    <property type="entry name" value="HSP90 CO-CHAPERONE CDC37"/>
    <property type="match status" value="1"/>
</dbReference>
<dbReference type="Gene3D" id="1.20.58.610">
    <property type="entry name" value="Cdc37, Hsp90 binding domain"/>
    <property type="match status" value="1"/>
</dbReference>
<reference evidence="10" key="1">
    <citation type="submission" date="2021-10" db="EMBL/GenBank/DDBJ databases">
        <title>De novo Genome Assembly of Clathrus columnatus (Basidiomycota, Fungi) Using Illumina and Nanopore Sequence Data.</title>
        <authorList>
            <person name="Ogiso-Tanaka E."/>
            <person name="Itagaki H."/>
            <person name="Hosoya T."/>
            <person name="Hosaka K."/>
        </authorList>
    </citation>
    <scope>NUCLEOTIDE SEQUENCE</scope>
    <source>
        <strain evidence="10">MO-923</strain>
    </source>
</reference>
<dbReference type="GO" id="GO:0050821">
    <property type="term" value="P:protein stabilization"/>
    <property type="evidence" value="ECO:0007669"/>
    <property type="project" value="TreeGrafter"/>
</dbReference>
<comment type="subcellular location">
    <subcellularLocation>
        <location evidence="1">Cytoplasm</location>
    </subcellularLocation>
</comment>
<comment type="similarity">
    <text evidence="2">Belongs to the CDC37 family.</text>
</comment>
<evidence type="ECO:0000313" key="10">
    <source>
        <dbReference type="EMBL" id="GJJ15575.1"/>
    </source>
</evidence>
<evidence type="ECO:0000259" key="9">
    <source>
        <dbReference type="SMART" id="SM01071"/>
    </source>
</evidence>
<evidence type="ECO:0000256" key="1">
    <source>
        <dbReference type="ARBA" id="ARBA00004496"/>
    </source>
</evidence>